<keyword evidence="5 7" id="KW-0472">Membrane</keyword>
<feature type="region of interest" description="Disordered" evidence="6">
    <location>
        <begin position="403"/>
        <end position="444"/>
    </location>
</feature>
<comment type="similarity">
    <text evidence="2">Belongs to the TAPT1 family.</text>
</comment>
<reference evidence="8 9" key="1">
    <citation type="journal article" date="2012" name="PLoS Pathog.">
        <title>Diverse lifestyles and strategies of plant pathogenesis encoded in the genomes of eighteen Dothideomycetes fungi.</title>
        <authorList>
            <person name="Ohm R.A."/>
            <person name="Feau N."/>
            <person name="Henrissat B."/>
            <person name="Schoch C.L."/>
            <person name="Horwitz B.A."/>
            <person name="Barry K.W."/>
            <person name="Condon B.J."/>
            <person name="Copeland A.C."/>
            <person name="Dhillon B."/>
            <person name="Glaser F."/>
            <person name="Hesse C.N."/>
            <person name="Kosti I."/>
            <person name="LaButti K."/>
            <person name="Lindquist E.A."/>
            <person name="Lucas S."/>
            <person name="Salamov A.A."/>
            <person name="Bradshaw R.E."/>
            <person name="Ciuffetti L."/>
            <person name="Hamelin R.C."/>
            <person name="Kema G.H.J."/>
            <person name="Lawrence C."/>
            <person name="Scott J.A."/>
            <person name="Spatafora J.W."/>
            <person name="Turgeon B.G."/>
            <person name="de Wit P.J.G.M."/>
            <person name="Zhong S."/>
            <person name="Goodwin S.B."/>
            <person name="Grigoriev I.V."/>
        </authorList>
    </citation>
    <scope>NUCLEOTIDE SEQUENCE [LARGE SCALE GENOMIC DNA]</scope>
    <source>
        <strain evidence="9">28A</strain>
    </source>
</reference>
<dbReference type="PANTHER" id="PTHR13317">
    <property type="entry name" value="TRANSMEMBRANE ANTERIOR POSTERIOR TRANSFORMATION PROTEIN 1 HOMOLOG"/>
    <property type="match status" value="1"/>
</dbReference>
<feature type="compositionally biased region" description="Polar residues" evidence="6">
    <location>
        <begin position="61"/>
        <end position="71"/>
    </location>
</feature>
<feature type="region of interest" description="Disordered" evidence="6">
    <location>
        <begin position="456"/>
        <end position="475"/>
    </location>
</feature>
<comment type="subcellular location">
    <subcellularLocation>
        <location evidence="1">Membrane</location>
        <topology evidence="1">Multi-pass membrane protein</topology>
    </subcellularLocation>
</comment>
<protein>
    <recommendedName>
        <fullName evidence="10">Cytomegalovirus gH-receptor family protein</fullName>
    </recommendedName>
</protein>
<evidence type="ECO:0000313" key="8">
    <source>
        <dbReference type="EMBL" id="EOA91846.1"/>
    </source>
</evidence>
<name>R0J534_EXST2</name>
<feature type="region of interest" description="Disordered" evidence="6">
    <location>
        <begin position="215"/>
        <end position="280"/>
    </location>
</feature>
<dbReference type="STRING" id="671987.R0J534"/>
<sequence>MNGADPAAHGEVNANEQLPTPAPSPEPADAAPPTAHGNHGASIDEALHSMTNGSRDEANSAIASNATSRTPSAHEDAILSDTSEKIRPIKRPGDGRRRSSVSEHDKMLKLSPRQIHELTSEPASIPVRAATPIPEDELEDAAPLEAMDNQGGNKKPQRPVLGPPLETNGTTHDAHRDKAPRGRELAQDKETLVIKAPSTELRNGRPIPLARSVTTPALVRRATSRSRSRTHNQLQETEERRQSRHVPPPIELPHKEAMSKGHERHREAREMRDHVSPTPIALPLPPMSMPTFLSLELSATRPSPLYIYRPATSEFPYESSEIKYERLLNFLRIPFKIEGILGFGTLACLDAWMHVLTILPLRFLLAIAILVKWWGSVIVKEFRDLWAFVYNGLPRLWERRKHVDAPTPHPTPADEEPPSMSRKSSSSTVTSANRQNPSASTSFKFPDLKDLKARRPRNSRFRHRRTKSTPSTLQPSHKADILKGLLVVASCFVLMRFDASRMYHGIRGQSAIKLYVIYNVLEVCDRLLSAMGQDVLECLFSRETLERNADGRSKVLRPLGMFSLALVYTVAHATALFYQVITLNVAVNSYSNALLTLLMSNQFVEIKGTVFKKFEKENLFQITCADIVERFQLWLMLLIIAMRNVVEVGGLSIQSSETSWTAMFTGSANASSATAFKASSIIPMSFTIFPKYIAQVLNPFLLVLGSEMFVDWLKHAYITKFNQYKPEVYSKFFDVLAKDYYSNAFADADLTRRLGLPVIPLSCLFIRAAIQTYHMFIALHMPPPLHATSTSLASEATTSSPATTAALAHIDHVFRRALGRSSFGAGLPSKTWYETFSYTLDDVIAASTMLIVFLVGYLVFLALKLILGMFLLSVSRKRYIGMQEREKMSVETGGKRIGGWGVVDVDDDKRKVIYDDDADALKRLRERDEKARKKELEERERGTSFGHVSRYAMVAKRIW</sequence>
<gene>
    <name evidence="8" type="ORF">SETTUDRAFT_133710</name>
</gene>
<dbReference type="OrthoDB" id="5376140at2759"/>
<feature type="compositionally biased region" description="Basic and acidic residues" evidence="6">
    <location>
        <begin position="252"/>
        <end position="275"/>
    </location>
</feature>
<dbReference type="GeneID" id="19396216"/>
<evidence type="ECO:0000256" key="6">
    <source>
        <dbReference type="SAM" id="MobiDB-lite"/>
    </source>
</evidence>
<feature type="transmembrane region" description="Helical" evidence="7">
    <location>
        <begin position="849"/>
        <end position="872"/>
    </location>
</feature>
<dbReference type="PANTHER" id="PTHR13317:SF4">
    <property type="entry name" value="TRANSMEMBRANE ANTERIOR POSTERIOR TRANSFORMATION PROTEIN 1 HOMOLOG"/>
    <property type="match status" value="1"/>
</dbReference>
<evidence type="ECO:0008006" key="10">
    <source>
        <dbReference type="Google" id="ProtNLM"/>
    </source>
</evidence>
<keyword evidence="4 7" id="KW-1133">Transmembrane helix</keyword>
<evidence type="ECO:0000313" key="9">
    <source>
        <dbReference type="Proteomes" id="UP000016935"/>
    </source>
</evidence>
<accession>R0J534</accession>
<dbReference type="RefSeq" id="XP_008020886.1">
    <property type="nucleotide sequence ID" value="XM_008022695.1"/>
</dbReference>
<dbReference type="HOGENOM" id="CLU_003655_0_0_1"/>
<dbReference type="EMBL" id="KB908481">
    <property type="protein sequence ID" value="EOA91846.1"/>
    <property type="molecule type" value="Genomic_DNA"/>
</dbReference>
<evidence type="ECO:0000256" key="2">
    <source>
        <dbReference type="ARBA" id="ARBA00008803"/>
    </source>
</evidence>
<feature type="compositionally biased region" description="Low complexity" evidence="6">
    <location>
        <begin position="419"/>
        <end position="431"/>
    </location>
</feature>
<evidence type="ECO:0000256" key="4">
    <source>
        <dbReference type="ARBA" id="ARBA00022989"/>
    </source>
</evidence>
<dbReference type="eggNOG" id="KOG2490">
    <property type="taxonomic scope" value="Eukaryota"/>
</dbReference>
<feature type="compositionally biased region" description="Basic and acidic residues" evidence="6">
    <location>
        <begin position="72"/>
        <end position="119"/>
    </location>
</feature>
<keyword evidence="3 7" id="KW-0812">Transmembrane</keyword>
<organism evidence="8 9">
    <name type="scientific">Exserohilum turcicum (strain 28A)</name>
    <name type="common">Northern leaf blight fungus</name>
    <name type="synonym">Setosphaeria turcica</name>
    <dbReference type="NCBI Taxonomy" id="671987"/>
    <lineage>
        <taxon>Eukaryota</taxon>
        <taxon>Fungi</taxon>
        <taxon>Dikarya</taxon>
        <taxon>Ascomycota</taxon>
        <taxon>Pezizomycotina</taxon>
        <taxon>Dothideomycetes</taxon>
        <taxon>Pleosporomycetidae</taxon>
        <taxon>Pleosporales</taxon>
        <taxon>Pleosporineae</taxon>
        <taxon>Pleosporaceae</taxon>
        <taxon>Exserohilum</taxon>
    </lineage>
</organism>
<evidence type="ECO:0000256" key="7">
    <source>
        <dbReference type="SAM" id="Phobius"/>
    </source>
</evidence>
<dbReference type="Pfam" id="PF05346">
    <property type="entry name" value="DUF747"/>
    <property type="match status" value="1"/>
</dbReference>
<feature type="compositionally biased region" description="Basic residues" evidence="6">
    <location>
        <begin position="456"/>
        <end position="467"/>
    </location>
</feature>
<feature type="region of interest" description="Disordered" evidence="6">
    <location>
        <begin position="1"/>
        <end position="188"/>
    </location>
</feature>
<proteinExistence type="inferred from homology"/>
<keyword evidence="9" id="KW-1185">Reference proteome</keyword>
<dbReference type="Proteomes" id="UP000016935">
    <property type="component" value="Unassembled WGS sequence"/>
</dbReference>
<reference evidence="8 9" key="2">
    <citation type="journal article" date="2013" name="PLoS Genet.">
        <title>Comparative genome structure, secondary metabolite, and effector coding capacity across Cochliobolus pathogens.</title>
        <authorList>
            <person name="Condon B.J."/>
            <person name="Leng Y."/>
            <person name="Wu D."/>
            <person name="Bushley K.E."/>
            <person name="Ohm R.A."/>
            <person name="Otillar R."/>
            <person name="Martin J."/>
            <person name="Schackwitz W."/>
            <person name="Grimwood J."/>
            <person name="MohdZainudin N."/>
            <person name="Xue C."/>
            <person name="Wang R."/>
            <person name="Manning V.A."/>
            <person name="Dhillon B."/>
            <person name="Tu Z.J."/>
            <person name="Steffenson B.J."/>
            <person name="Salamov A."/>
            <person name="Sun H."/>
            <person name="Lowry S."/>
            <person name="LaButti K."/>
            <person name="Han J."/>
            <person name="Copeland A."/>
            <person name="Lindquist E."/>
            <person name="Barry K."/>
            <person name="Schmutz J."/>
            <person name="Baker S.E."/>
            <person name="Ciuffetti L.M."/>
            <person name="Grigoriev I.V."/>
            <person name="Zhong S."/>
            <person name="Turgeon B.G."/>
        </authorList>
    </citation>
    <scope>NUCLEOTIDE SEQUENCE [LARGE SCALE GENOMIC DNA]</scope>
    <source>
        <strain evidence="9">28A</strain>
    </source>
</reference>
<feature type="compositionally biased region" description="Basic and acidic residues" evidence="6">
    <location>
        <begin position="172"/>
        <end position="188"/>
    </location>
</feature>
<dbReference type="InterPro" id="IPR008010">
    <property type="entry name" value="Tatp1"/>
</dbReference>
<dbReference type="GO" id="GO:0005789">
    <property type="term" value="C:endoplasmic reticulum membrane"/>
    <property type="evidence" value="ECO:0007669"/>
    <property type="project" value="TreeGrafter"/>
</dbReference>
<evidence type="ECO:0000256" key="3">
    <source>
        <dbReference type="ARBA" id="ARBA00022692"/>
    </source>
</evidence>
<evidence type="ECO:0000256" key="5">
    <source>
        <dbReference type="ARBA" id="ARBA00023136"/>
    </source>
</evidence>
<evidence type="ECO:0000256" key="1">
    <source>
        <dbReference type="ARBA" id="ARBA00004141"/>
    </source>
</evidence>
<dbReference type="AlphaFoldDB" id="R0J534"/>
<feature type="compositionally biased region" description="Polar residues" evidence="6">
    <location>
        <begin position="432"/>
        <end position="443"/>
    </location>
</feature>